<organism evidence="7 8">
    <name type="scientific">Gnomoniopsis smithogilvyi</name>
    <dbReference type="NCBI Taxonomy" id="1191159"/>
    <lineage>
        <taxon>Eukaryota</taxon>
        <taxon>Fungi</taxon>
        <taxon>Dikarya</taxon>
        <taxon>Ascomycota</taxon>
        <taxon>Pezizomycotina</taxon>
        <taxon>Sordariomycetes</taxon>
        <taxon>Sordariomycetidae</taxon>
        <taxon>Diaporthales</taxon>
        <taxon>Gnomoniaceae</taxon>
        <taxon>Gnomoniopsis</taxon>
    </lineage>
</organism>
<comment type="similarity">
    <text evidence="1">Belongs to the peptidase S28 family.</text>
</comment>
<dbReference type="OrthoDB" id="1735038at2759"/>
<evidence type="ECO:0000313" key="8">
    <source>
        <dbReference type="Proteomes" id="UP001140453"/>
    </source>
</evidence>
<accession>A0A9W8YM88</accession>
<keyword evidence="5" id="KW-0325">Glycoprotein</keyword>
<keyword evidence="3 6" id="KW-0732">Signal</keyword>
<dbReference type="InterPro" id="IPR008758">
    <property type="entry name" value="Peptidase_S28"/>
</dbReference>
<protein>
    <submittedName>
        <fullName evidence="7">Uncharacterized protein</fullName>
    </submittedName>
</protein>
<evidence type="ECO:0000256" key="6">
    <source>
        <dbReference type="SAM" id="SignalP"/>
    </source>
</evidence>
<feature type="signal peptide" evidence="6">
    <location>
        <begin position="1"/>
        <end position="17"/>
    </location>
</feature>
<dbReference type="GO" id="GO:0008239">
    <property type="term" value="F:dipeptidyl-peptidase activity"/>
    <property type="evidence" value="ECO:0007669"/>
    <property type="project" value="TreeGrafter"/>
</dbReference>
<dbReference type="FunFam" id="3.40.50.1820:FF:000165">
    <property type="entry name" value="Serine peptidase, putative"/>
    <property type="match status" value="1"/>
</dbReference>
<keyword evidence="8" id="KW-1185">Reference proteome</keyword>
<dbReference type="GO" id="GO:0070008">
    <property type="term" value="F:serine-type exopeptidase activity"/>
    <property type="evidence" value="ECO:0007669"/>
    <property type="project" value="InterPro"/>
</dbReference>
<reference evidence="7" key="1">
    <citation type="submission" date="2022-10" db="EMBL/GenBank/DDBJ databases">
        <title>Tapping the CABI collections for fungal endophytes: first genome assemblies for Collariella, Neodidymelliopsis, Ascochyta clinopodiicola, Didymella pomorum, Didymosphaeria variabile, Neocosmospora piperis and Neocucurbitaria cava.</title>
        <authorList>
            <person name="Hill R."/>
        </authorList>
    </citation>
    <scope>NUCLEOTIDE SEQUENCE</scope>
    <source>
        <strain evidence="7">IMI 355082</strain>
    </source>
</reference>
<dbReference type="Gene3D" id="3.40.50.1820">
    <property type="entry name" value="alpha/beta hydrolase"/>
    <property type="match status" value="2"/>
</dbReference>
<dbReference type="AlphaFoldDB" id="A0A9W8YM88"/>
<dbReference type="Proteomes" id="UP001140453">
    <property type="component" value="Unassembled WGS sequence"/>
</dbReference>
<dbReference type="PANTHER" id="PTHR11010">
    <property type="entry name" value="PROTEASE S28 PRO-X CARBOXYPEPTIDASE-RELATED"/>
    <property type="match status" value="1"/>
</dbReference>
<comment type="caution">
    <text evidence="7">The sequence shown here is derived from an EMBL/GenBank/DDBJ whole genome shotgun (WGS) entry which is preliminary data.</text>
</comment>
<dbReference type="SUPFAM" id="SSF53474">
    <property type="entry name" value="alpha/beta-Hydrolases"/>
    <property type="match status" value="1"/>
</dbReference>
<proteinExistence type="inferred from homology"/>
<dbReference type="InterPro" id="IPR029058">
    <property type="entry name" value="AB_hydrolase_fold"/>
</dbReference>
<keyword evidence="4" id="KW-0378">Hydrolase</keyword>
<evidence type="ECO:0000256" key="4">
    <source>
        <dbReference type="ARBA" id="ARBA00022801"/>
    </source>
</evidence>
<evidence type="ECO:0000313" key="7">
    <source>
        <dbReference type="EMBL" id="KAJ4387478.1"/>
    </source>
</evidence>
<keyword evidence="2" id="KW-0645">Protease</keyword>
<evidence type="ECO:0000256" key="1">
    <source>
        <dbReference type="ARBA" id="ARBA00011079"/>
    </source>
</evidence>
<dbReference type="PANTHER" id="PTHR11010:SF23">
    <property type="entry name" value="SERINE PEPTIDASE"/>
    <property type="match status" value="1"/>
</dbReference>
<name>A0A9W8YM88_9PEZI</name>
<dbReference type="Pfam" id="PF05577">
    <property type="entry name" value="Peptidase_S28"/>
    <property type="match status" value="2"/>
</dbReference>
<dbReference type="GO" id="GO:0006508">
    <property type="term" value="P:proteolysis"/>
    <property type="evidence" value="ECO:0007669"/>
    <property type="project" value="UniProtKB-KW"/>
</dbReference>
<evidence type="ECO:0000256" key="3">
    <source>
        <dbReference type="ARBA" id="ARBA00022729"/>
    </source>
</evidence>
<sequence>MKSFLISAFLVASTVSAKQQGRLVKPLPPPLVDEAFNDVEKRATTSGSATFEQLIDHSDPSKGTFSQAYWWSTEYWTGPGAPVIFFTPGEIAAAGYTGYLTNKTITGLFAQAVGGATILMEHRYWGDSSPYSVLSTENLTYLTLENSIKDTTYFANNVQLPFDTNGSSNAQNAPWVMAGGSYSGALTAWVASVDPGTYWAYYATSAVVQAIDDFWQYFKPVQAGMPSNCSSDVTKVIDYVDSVLLSNDTDAITTLKTKFGLAGLEHNDDFASVLENGPWEWQSNQFYTGYSGFYFFCDSVENVGELFPNATTVPGAEGVGLEKALDGYSKWVSEYLVPDTCASYGYDVWTDEYELGCFDTYNTSSPFYTDKSVDNVIDLQWEWFLCNEPFAYWQDGAPKNESTIVSRLVSADYWQRQCALFFPGPGTYGSAEGKTVEDVNAYTGGWDIAGNLTRLIWTNGEFDPWRDSTVSSVYKPGGQFTGTATAPLQLIPDGIHCSDMLAENGAVNAGVQEVIDNEVAQIKTWVEEYYTEKNKKSRAIKRNW</sequence>
<dbReference type="EMBL" id="JAPEVB010000005">
    <property type="protein sequence ID" value="KAJ4387478.1"/>
    <property type="molecule type" value="Genomic_DNA"/>
</dbReference>
<evidence type="ECO:0000256" key="2">
    <source>
        <dbReference type="ARBA" id="ARBA00022670"/>
    </source>
</evidence>
<gene>
    <name evidence="7" type="ORF">N0V93_008070</name>
</gene>
<feature type="chain" id="PRO_5040933253" evidence="6">
    <location>
        <begin position="18"/>
        <end position="544"/>
    </location>
</feature>
<evidence type="ECO:0000256" key="5">
    <source>
        <dbReference type="ARBA" id="ARBA00023180"/>
    </source>
</evidence>